<dbReference type="AlphaFoldDB" id="A0A5C4SKW5"/>
<protein>
    <recommendedName>
        <fullName evidence="4">Toxin-antitoxin system YwqK family antitoxin</fullName>
    </recommendedName>
</protein>
<evidence type="ECO:0000313" key="2">
    <source>
        <dbReference type="EMBL" id="TNJ43875.1"/>
    </source>
</evidence>
<comment type="caution">
    <text evidence="2">The sequence shown here is derived from an EMBL/GenBank/DDBJ whole genome shotgun (WGS) entry which is preliminary data.</text>
</comment>
<keyword evidence="3" id="KW-1185">Reference proteome</keyword>
<sequence>MRLPLCLAFFVGVVFTVSAQKVYQKNYDPQQLLISEGWMQSHKKQNYWYFYHPNGKIKAEGHYTENVKTNYWIFYNYNGKKEKEGRFLQNKKSGWWLFYDKNQNIEHKCQLKDNLKNGFCLIYKNEVLVAASKYKSGKKLKEWTNFADFKRDNKLSNLK</sequence>
<dbReference type="Proteomes" id="UP000308713">
    <property type="component" value="Unassembled WGS sequence"/>
</dbReference>
<name>A0A5C4SKW5_9FLAO</name>
<dbReference type="SUPFAM" id="SSF82185">
    <property type="entry name" value="Histone H3 K4-specific methyltransferase SET7/9 N-terminal domain"/>
    <property type="match status" value="1"/>
</dbReference>
<evidence type="ECO:0000256" key="1">
    <source>
        <dbReference type="SAM" id="SignalP"/>
    </source>
</evidence>
<organism evidence="2 3">
    <name type="scientific">Allotamlana fucoidanivorans</name>
    <dbReference type="NCBI Taxonomy" id="2583814"/>
    <lineage>
        <taxon>Bacteria</taxon>
        <taxon>Pseudomonadati</taxon>
        <taxon>Bacteroidota</taxon>
        <taxon>Flavobacteriia</taxon>
        <taxon>Flavobacteriales</taxon>
        <taxon>Flavobacteriaceae</taxon>
        <taxon>Allotamlana</taxon>
    </lineage>
</organism>
<proteinExistence type="predicted"/>
<feature type="signal peptide" evidence="1">
    <location>
        <begin position="1"/>
        <end position="19"/>
    </location>
</feature>
<dbReference type="Gene3D" id="2.20.110.10">
    <property type="entry name" value="Histone H3 K4-specific methyltransferase SET7/9 N-terminal domain"/>
    <property type="match status" value="2"/>
</dbReference>
<keyword evidence="1" id="KW-0732">Signal</keyword>
<accession>A0A5C4SKW5</accession>
<dbReference type="OrthoDB" id="1223552at2"/>
<evidence type="ECO:0000313" key="3">
    <source>
        <dbReference type="Proteomes" id="UP000308713"/>
    </source>
</evidence>
<dbReference type="EMBL" id="VDCS01000009">
    <property type="protein sequence ID" value="TNJ43875.1"/>
    <property type="molecule type" value="Genomic_DNA"/>
</dbReference>
<gene>
    <name evidence="2" type="ORF">FGF67_10800</name>
</gene>
<feature type="chain" id="PRO_5022688067" description="Toxin-antitoxin system YwqK family antitoxin" evidence="1">
    <location>
        <begin position="20"/>
        <end position="159"/>
    </location>
</feature>
<evidence type="ECO:0008006" key="4">
    <source>
        <dbReference type="Google" id="ProtNLM"/>
    </source>
</evidence>
<reference evidence="2 3" key="1">
    <citation type="submission" date="2019-05" db="EMBL/GenBank/DDBJ databases">
        <title>Tamlana fucoidanivorans sp. nov., isolated from the surface of algae collected from Fujian province in China.</title>
        <authorList>
            <person name="Li J."/>
        </authorList>
    </citation>
    <scope>NUCLEOTIDE SEQUENCE [LARGE SCALE GENOMIC DNA]</scope>
    <source>
        <strain evidence="2 3">CW2-9</strain>
    </source>
</reference>